<dbReference type="Proteomes" id="UP000203229">
    <property type="component" value="Chromosome"/>
</dbReference>
<dbReference type="Pfam" id="PF00005">
    <property type="entry name" value="ABC_tran"/>
    <property type="match status" value="1"/>
</dbReference>
<dbReference type="InterPro" id="IPR039421">
    <property type="entry name" value="Type_1_exporter"/>
</dbReference>
<dbReference type="RefSeq" id="WP_094048873.1">
    <property type="nucleotide sequence ID" value="NZ_CP022535.1"/>
</dbReference>
<feature type="transmembrane region" description="Helical" evidence="8">
    <location>
        <begin position="194"/>
        <end position="211"/>
    </location>
</feature>
<evidence type="ECO:0000313" key="12">
    <source>
        <dbReference type="Proteomes" id="UP000203229"/>
    </source>
</evidence>
<dbReference type="InterPro" id="IPR003593">
    <property type="entry name" value="AAA+_ATPase"/>
</dbReference>
<evidence type="ECO:0000256" key="3">
    <source>
        <dbReference type="ARBA" id="ARBA00022692"/>
    </source>
</evidence>
<keyword evidence="3 8" id="KW-0812">Transmembrane</keyword>
<organism evidence="11 12">
    <name type="scientific">Spiroplasma corruscae</name>
    <dbReference type="NCBI Taxonomy" id="216934"/>
    <lineage>
        <taxon>Bacteria</taxon>
        <taxon>Bacillati</taxon>
        <taxon>Mycoplasmatota</taxon>
        <taxon>Mollicutes</taxon>
        <taxon>Entomoplasmatales</taxon>
        <taxon>Spiroplasmataceae</taxon>
        <taxon>Spiroplasma</taxon>
    </lineage>
</organism>
<evidence type="ECO:0000259" key="9">
    <source>
        <dbReference type="PROSITE" id="PS50893"/>
    </source>
</evidence>
<dbReference type="PROSITE" id="PS50893">
    <property type="entry name" value="ABC_TRANSPORTER_2"/>
    <property type="match status" value="1"/>
</dbReference>
<dbReference type="InterPro" id="IPR011527">
    <property type="entry name" value="ABC1_TM_dom"/>
</dbReference>
<reference evidence="11 12" key="1">
    <citation type="submission" date="2017-07" db="EMBL/GenBank/DDBJ databases">
        <title>Complete genome sequence of Spiroplasma corruscae EC-1 (DSM 19793).</title>
        <authorList>
            <person name="Tsai Y.-M."/>
            <person name="Lo W.-S."/>
            <person name="Kuo C.-H."/>
        </authorList>
    </citation>
    <scope>NUCLEOTIDE SEQUENCE [LARGE SCALE GENOMIC DNA]</scope>
    <source>
        <strain evidence="11 12">EC-1</strain>
    </source>
</reference>
<dbReference type="PANTHER" id="PTHR43394:SF1">
    <property type="entry name" value="ATP-BINDING CASSETTE SUB-FAMILY B MEMBER 10, MITOCHONDRIAL"/>
    <property type="match status" value="1"/>
</dbReference>
<dbReference type="Pfam" id="PF00664">
    <property type="entry name" value="ABC_membrane"/>
    <property type="match status" value="1"/>
</dbReference>
<dbReference type="InterPro" id="IPR017871">
    <property type="entry name" value="ABC_transporter-like_CS"/>
</dbReference>
<dbReference type="AlphaFoldDB" id="A0A222EPT3"/>
<feature type="domain" description="ABC transmembrane type-1" evidence="10">
    <location>
        <begin position="41"/>
        <end position="292"/>
    </location>
</feature>
<dbReference type="GO" id="GO:0005524">
    <property type="term" value="F:ATP binding"/>
    <property type="evidence" value="ECO:0007669"/>
    <property type="project" value="UniProtKB-KW"/>
</dbReference>
<keyword evidence="7 8" id="KW-0472">Membrane</keyword>
<evidence type="ECO:0000256" key="2">
    <source>
        <dbReference type="ARBA" id="ARBA00005417"/>
    </source>
</evidence>
<dbReference type="PROSITE" id="PS50929">
    <property type="entry name" value="ABC_TM1F"/>
    <property type="match status" value="1"/>
</dbReference>
<evidence type="ECO:0000256" key="6">
    <source>
        <dbReference type="ARBA" id="ARBA00022989"/>
    </source>
</evidence>
<dbReference type="OrthoDB" id="9763744at2"/>
<dbReference type="PANTHER" id="PTHR43394">
    <property type="entry name" value="ATP-DEPENDENT PERMEASE MDL1, MITOCHONDRIAL"/>
    <property type="match status" value="1"/>
</dbReference>
<evidence type="ECO:0000256" key="7">
    <source>
        <dbReference type="ARBA" id="ARBA00023136"/>
    </source>
</evidence>
<keyword evidence="4" id="KW-0547">Nucleotide-binding</keyword>
<sequence>MLKYEEKTKLEIAQQILDEKKQHGYLYLLLSYLKNHPWSAFLIFFLSMLGSGLAVSIPLMMQQTLLCINKLKDDETTATTSFLIWQFGWKEWIYLQLVVYILLAIFVFTRNVTVGKLGRDIEIHLRNETLKALITQDISYYSNQKIGEILTKIGADTWLIGEQTRVIPTMMLMAVFNFFGSAIVLLIVDWKLGIIAMSFISFGLAIMFFFLKRVGKWVGKLRTTITYVNGDVTDRIGTIRLIKASGTEEYEKNRFKEIHGEFYDTVKKFFKRLSFVMTGAFTTVMAVQLVVLTSAYGFYYDDLTHLIIISTTFIAGLGTMTSPIYLMLRSAFGFMMANECTRRVYQITSSTSRLDPHFYKGQGKLLETINKDIVFKGVSFNYPEKPEVNVLPKFDFIFEKGKSYAFVGETGSGKSSIAKLLLRFYDPTEGDILINGEDNLKDLNLKSYLDLVGYVEQEPQIMYGTVKENIMYTNPEASDLEVIAASKKANLHNLVMSWPNKYNTILGERGFMLSGGQKQRLVIARMFLKNPELLILDEATSALDNIVEKEIQEELDKLMANRTSISIAHRLSTIKNCNKIIVLARGKGVVQMGTFNELKNVEGHFKNLYEAGLMKEEKEEKQNVL</sequence>
<proteinExistence type="inferred from homology"/>
<dbReference type="Gene3D" id="3.40.50.300">
    <property type="entry name" value="P-loop containing nucleotide triphosphate hydrolases"/>
    <property type="match status" value="1"/>
</dbReference>
<dbReference type="SUPFAM" id="SSF52540">
    <property type="entry name" value="P-loop containing nucleoside triphosphate hydrolases"/>
    <property type="match status" value="1"/>
</dbReference>
<evidence type="ECO:0000256" key="4">
    <source>
        <dbReference type="ARBA" id="ARBA00022741"/>
    </source>
</evidence>
<keyword evidence="12" id="KW-1185">Reference proteome</keyword>
<dbReference type="GO" id="GO:0015421">
    <property type="term" value="F:ABC-type oligopeptide transporter activity"/>
    <property type="evidence" value="ECO:0007669"/>
    <property type="project" value="TreeGrafter"/>
</dbReference>
<gene>
    <name evidence="11" type="ORF">SCORR_v1c05120</name>
</gene>
<name>A0A222EPT3_9MOLU</name>
<evidence type="ECO:0000256" key="1">
    <source>
        <dbReference type="ARBA" id="ARBA00004651"/>
    </source>
</evidence>
<evidence type="ECO:0000313" key="11">
    <source>
        <dbReference type="EMBL" id="ASP28284.1"/>
    </source>
</evidence>
<evidence type="ECO:0000256" key="5">
    <source>
        <dbReference type="ARBA" id="ARBA00022840"/>
    </source>
</evidence>
<dbReference type="EMBL" id="CP022535">
    <property type="protein sequence ID" value="ASP28284.1"/>
    <property type="molecule type" value="Genomic_DNA"/>
</dbReference>
<protein>
    <submittedName>
        <fullName evidence="11">ABC transporter ATP-binding protein</fullName>
    </submittedName>
</protein>
<dbReference type="InterPro" id="IPR003439">
    <property type="entry name" value="ABC_transporter-like_ATP-bd"/>
</dbReference>
<keyword evidence="5 11" id="KW-0067">ATP-binding</keyword>
<feature type="transmembrane region" description="Helical" evidence="8">
    <location>
        <begin position="38"/>
        <end position="61"/>
    </location>
</feature>
<accession>A0A222EPT3</accession>
<dbReference type="PROSITE" id="PS00211">
    <property type="entry name" value="ABC_TRANSPORTER_1"/>
    <property type="match status" value="1"/>
</dbReference>
<dbReference type="GO" id="GO:0016887">
    <property type="term" value="F:ATP hydrolysis activity"/>
    <property type="evidence" value="ECO:0007669"/>
    <property type="project" value="InterPro"/>
</dbReference>
<comment type="subcellular location">
    <subcellularLocation>
        <location evidence="1">Cell membrane</location>
        <topology evidence="1">Multi-pass membrane protein</topology>
    </subcellularLocation>
</comment>
<keyword evidence="6 8" id="KW-1133">Transmembrane helix</keyword>
<dbReference type="InterPro" id="IPR027417">
    <property type="entry name" value="P-loop_NTPase"/>
</dbReference>
<dbReference type="FunFam" id="3.40.50.300:FF:000218">
    <property type="entry name" value="Multidrug ABC transporter ATP-binding protein"/>
    <property type="match status" value="1"/>
</dbReference>
<feature type="domain" description="ABC transporter" evidence="9">
    <location>
        <begin position="373"/>
        <end position="611"/>
    </location>
</feature>
<feature type="transmembrane region" description="Helical" evidence="8">
    <location>
        <begin position="275"/>
        <end position="299"/>
    </location>
</feature>
<feature type="transmembrane region" description="Helical" evidence="8">
    <location>
        <begin position="305"/>
        <end position="328"/>
    </location>
</feature>
<dbReference type="Gene3D" id="1.20.1560.10">
    <property type="entry name" value="ABC transporter type 1, transmembrane domain"/>
    <property type="match status" value="1"/>
</dbReference>
<evidence type="ECO:0000259" key="10">
    <source>
        <dbReference type="PROSITE" id="PS50929"/>
    </source>
</evidence>
<dbReference type="KEGG" id="scou:SCORR_v1c05120"/>
<dbReference type="SMART" id="SM00382">
    <property type="entry name" value="AAA"/>
    <property type="match status" value="1"/>
</dbReference>
<evidence type="ECO:0000256" key="8">
    <source>
        <dbReference type="SAM" id="Phobius"/>
    </source>
</evidence>
<comment type="similarity">
    <text evidence="2">Belongs to the ABC transporter superfamily.</text>
</comment>
<dbReference type="CDD" id="cd03249">
    <property type="entry name" value="ABC_MTABC3_MDL1_MDL2"/>
    <property type="match status" value="1"/>
</dbReference>
<feature type="transmembrane region" description="Helical" evidence="8">
    <location>
        <begin position="92"/>
        <end position="109"/>
    </location>
</feature>
<dbReference type="GO" id="GO:0005886">
    <property type="term" value="C:plasma membrane"/>
    <property type="evidence" value="ECO:0007669"/>
    <property type="project" value="UniProtKB-SubCell"/>
</dbReference>
<dbReference type="SUPFAM" id="SSF90123">
    <property type="entry name" value="ABC transporter transmembrane region"/>
    <property type="match status" value="1"/>
</dbReference>
<dbReference type="InterPro" id="IPR036640">
    <property type="entry name" value="ABC1_TM_sf"/>
</dbReference>
<feature type="transmembrane region" description="Helical" evidence="8">
    <location>
        <begin position="166"/>
        <end position="188"/>
    </location>
</feature>